<dbReference type="GO" id="GO:0043190">
    <property type="term" value="C:ATP-binding cassette (ABC) transporter complex"/>
    <property type="evidence" value="ECO:0007669"/>
    <property type="project" value="InterPro"/>
</dbReference>
<keyword evidence="6" id="KW-1185">Reference proteome</keyword>
<dbReference type="Gene3D" id="3.90.76.10">
    <property type="entry name" value="Dipeptide-binding Protein, Domain 1"/>
    <property type="match status" value="1"/>
</dbReference>
<dbReference type="AlphaFoldDB" id="B2VKL1"/>
<dbReference type="FunFam" id="3.90.76.10:FF:000002">
    <property type="entry name" value="Dipeptide ABC transporter, substrate-binding protein"/>
    <property type="match status" value="1"/>
</dbReference>
<protein>
    <submittedName>
        <fullName evidence="5">Periplasmic dipeptide transport protein</fullName>
    </submittedName>
</protein>
<evidence type="ECO:0000256" key="1">
    <source>
        <dbReference type="ARBA" id="ARBA00005695"/>
    </source>
</evidence>
<sequence length="531" mass="59589">MNKKTRLHALLAALTLSITSAALAKTLVYCSEGSPENFNPQLYTSGTSVDASAVPIYNRLVDFKPGTTQLIPSLAERWDISPDGKIYTFYLRNDVKFHSNKYFQPSRDFNADDVIFSFMRQKDPANPYHRVSNGTYANFNSLEFGQLLQKIEKVDEHTVRFTLAHAEAPFLADLGWYFASVLSAEYASAMLKAGTPEKVDREPIGTGPFELVQYQKDSRILFRAFPQYWQGKAKLDRLIYSITPDASVRAARLEKNECQVIPFPNPADLPRLRANPNITVMEKAGLNTGYLAFNSQKAPLDNVRVRQALSMAINKPAIIEAVFQGTGVAAKNLLPPGEWSADNDLKDYDYAPEQAKALLKEAGVAPGTTVDLWAMPVQRPYNPNARRMAEMIQEDWAKVGIKANIVSFEWGEYLSRIKQGEHQAALMGWTTATGDPDNFFSPLFSCTAANGGSNAARWCYAPFERLISQARSEQDRQRRVTLYREAQQIMHDQAPAVMIAHSTIFEPVRKEVSGYQVDPFGKHVFYQVDIK</sequence>
<keyword evidence="2 3" id="KW-0732">Signal</keyword>
<dbReference type="InterPro" id="IPR000914">
    <property type="entry name" value="SBP_5_dom"/>
</dbReference>
<dbReference type="eggNOG" id="COG0747">
    <property type="taxonomic scope" value="Bacteria"/>
</dbReference>
<dbReference type="GO" id="GO:0030288">
    <property type="term" value="C:outer membrane-bounded periplasmic space"/>
    <property type="evidence" value="ECO:0007669"/>
    <property type="project" value="TreeGrafter"/>
</dbReference>
<dbReference type="KEGG" id="eta:ETA_16950"/>
<dbReference type="SUPFAM" id="SSF53850">
    <property type="entry name" value="Periplasmic binding protein-like II"/>
    <property type="match status" value="1"/>
</dbReference>
<organism evidence="5 6">
    <name type="scientific">Erwinia tasmaniensis (strain DSM 17950 / CFBP 7177 / CIP 109463 / NCPPB 4357 / Et1/99)</name>
    <dbReference type="NCBI Taxonomy" id="465817"/>
    <lineage>
        <taxon>Bacteria</taxon>
        <taxon>Pseudomonadati</taxon>
        <taxon>Pseudomonadota</taxon>
        <taxon>Gammaproteobacteria</taxon>
        <taxon>Enterobacterales</taxon>
        <taxon>Erwiniaceae</taxon>
        <taxon>Erwinia</taxon>
    </lineage>
</organism>
<dbReference type="RefSeq" id="WP_012441434.1">
    <property type="nucleotide sequence ID" value="NC_010694.1"/>
</dbReference>
<dbReference type="GO" id="GO:1904680">
    <property type="term" value="F:peptide transmembrane transporter activity"/>
    <property type="evidence" value="ECO:0007669"/>
    <property type="project" value="TreeGrafter"/>
</dbReference>
<dbReference type="STRING" id="465817.ETA_16950"/>
<dbReference type="FunFam" id="3.10.105.10:FF:000002">
    <property type="entry name" value="Dipeptide ABC transporter, substrate-binding protein"/>
    <property type="match status" value="1"/>
</dbReference>
<dbReference type="FunFam" id="3.40.190.10:FF:000036">
    <property type="entry name" value="Dipeptide ABC transporter, substrate-binding protein"/>
    <property type="match status" value="1"/>
</dbReference>
<evidence type="ECO:0000256" key="3">
    <source>
        <dbReference type="SAM" id="SignalP"/>
    </source>
</evidence>
<feature type="domain" description="Solute-binding protein family 5" evidence="4">
    <location>
        <begin position="70"/>
        <end position="450"/>
    </location>
</feature>
<dbReference type="InterPro" id="IPR030678">
    <property type="entry name" value="Peptide/Ni-bd"/>
</dbReference>
<dbReference type="Pfam" id="PF00496">
    <property type="entry name" value="SBP_bac_5"/>
    <property type="match status" value="1"/>
</dbReference>
<dbReference type="InterPro" id="IPR039424">
    <property type="entry name" value="SBP_5"/>
</dbReference>
<feature type="signal peptide" evidence="3">
    <location>
        <begin position="1"/>
        <end position="24"/>
    </location>
</feature>
<dbReference type="PANTHER" id="PTHR30290:SF38">
    <property type="entry name" value="D,D-DIPEPTIDE-BINDING PERIPLASMIC PROTEIN DDPA-RELATED"/>
    <property type="match status" value="1"/>
</dbReference>
<dbReference type="HOGENOM" id="CLU_017028_7_0_6"/>
<dbReference type="CDD" id="cd08493">
    <property type="entry name" value="PBP2_DppA_like"/>
    <property type="match status" value="1"/>
</dbReference>
<dbReference type="Gene3D" id="3.40.190.10">
    <property type="entry name" value="Periplasmic binding protein-like II"/>
    <property type="match status" value="1"/>
</dbReference>
<dbReference type="OrthoDB" id="9801912at2"/>
<evidence type="ECO:0000313" key="6">
    <source>
        <dbReference type="Proteomes" id="UP000001726"/>
    </source>
</evidence>
<evidence type="ECO:0000313" key="5">
    <source>
        <dbReference type="EMBL" id="CAO96741.1"/>
    </source>
</evidence>
<feature type="chain" id="PRO_5002784094" evidence="3">
    <location>
        <begin position="25"/>
        <end position="531"/>
    </location>
</feature>
<dbReference type="PANTHER" id="PTHR30290">
    <property type="entry name" value="PERIPLASMIC BINDING COMPONENT OF ABC TRANSPORTER"/>
    <property type="match status" value="1"/>
</dbReference>
<comment type="similarity">
    <text evidence="1">Belongs to the bacterial solute-binding protein 5 family.</text>
</comment>
<proteinExistence type="inferred from homology"/>
<evidence type="ECO:0000259" key="4">
    <source>
        <dbReference type="Pfam" id="PF00496"/>
    </source>
</evidence>
<gene>
    <name evidence="5" type="ordered locus">ETA_16950</name>
</gene>
<evidence type="ECO:0000256" key="2">
    <source>
        <dbReference type="ARBA" id="ARBA00022729"/>
    </source>
</evidence>
<name>B2VKL1_ERWT9</name>
<dbReference type="PIRSF" id="PIRSF002741">
    <property type="entry name" value="MppA"/>
    <property type="match status" value="1"/>
</dbReference>
<dbReference type="GO" id="GO:0042938">
    <property type="term" value="P:dipeptide transport"/>
    <property type="evidence" value="ECO:0007669"/>
    <property type="project" value="TreeGrafter"/>
</dbReference>
<dbReference type="Proteomes" id="UP000001726">
    <property type="component" value="Chromosome"/>
</dbReference>
<accession>B2VKL1</accession>
<dbReference type="EMBL" id="CU468135">
    <property type="protein sequence ID" value="CAO96741.1"/>
    <property type="molecule type" value="Genomic_DNA"/>
</dbReference>
<reference evidence="5 6" key="1">
    <citation type="journal article" date="2008" name="Environ. Microbiol.">
        <title>The genome of Erwinia tasmaniensis strain Et1/99, a non-pathogenic bacterium in the genus Erwinia.</title>
        <authorList>
            <person name="Kube M."/>
            <person name="Migdoll A.M."/>
            <person name="Mueller I."/>
            <person name="Kuhl H."/>
            <person name="Beck A."/>
            <person name="Reinhardt R."/>
            <person name="Geider K."/>
        </authorList>
    </citation>
    <scope>NUCLEOTIDE SEQUENCE [LARGE SCALE GENOMIC DNA]</scope>
    <source>
        <strain evidence="6">DSM 17950 / CFBP 7177 / CIP 109463 / NCPPB 4357 / Et1/99</strain>
    </source>
</reference>
<dbReference type="Gene3D" id="3.10.105.10">
    <property type="entry name" value="Dipeptide-binding Protein, Domain 3"/>
    <property type="match status" value="1"/>
</dbReference>